<evidence type="ECO:0000259" key="2">
    <source>
        <dbReference type="SMART" id="SM01217"/>
    </source>
</evidence>
<reference evidence="3" key="2">
    <citation type="submission" date="2021-04" db="EMBL/GenBank/DDBJ databases">
        <authorList>
            <person name="Gilroy R."/>
        </authorList>
    </citation>
    <scope>NUCLEOTIDE SEQUENCE</scope>
    <source>
        <strain evidence="3">1282</strain>
    </source>
</reference>
<dbReference type="Gene3D" id="2.60.40.10">
    <property type="entry name" value="Immunoglobulins"/>
    <property type="match status" value="1"/>
</dbReference>
<gene>
    <name evidence="3" type="ORF">H9838_02545</name>
</gene>
<dbReference type="InterPro" id="IPR051915">
    <property type="entry name" value="Cellulose_Degrad_GH3"/>
</dbReference>
<dbReference type="AlphaFoldDB" id="A0A9D2C0H7"/>
<comment type="caution">
    <text evidence="3">The sequence shown here is derived from an EMBL/GenBank/DDBJ whole genome shotgun (WGS) entry which is preliminary data.</text>
</comment>
<dbReference type="PANTHER" id="PTHR30620:SF123">
    <property type="entry name" value="BETA-XYLOSIDASE"/>
    <property type="match status" value="1"/>
</dbReference>
<feature type="domain" description="Fibronectin type III-like" evidence="2">
    <location>
        <begin position="670"/>
        <end position="739"/>
    </location>
</feature>
<dbReference type="SUPFAM" id="SSF52279">
    <property type="entry name" value="Beta-D-glucan exohydrolase, C-terminal domain"/>
    <property type="match status" value="1"/>
</dbReference>
<dbReference type="EMBL" id="DXDU01000040">
    <property type="protein sequence ID" value="HIY26036.1"/>
    <property type="molecule type" value="Genomic_DNA"/>
</dbReference>
<sequence length="751" mass="81362">MAFQDKNRTPRERAEDLLSRLTLREKVGQLNQRLYGFSSYERKGEEILLSQELQDEVERWGGLGVLYGLYRADPWSQKDFSNGLYGVYAKRAYNQVQRYVMEHSRFGIPVLMSSECPHGHQALDGYLLPVNLGVGAAWNPDLTREAYGVCGRQLKELGVHYSLMSMLDVLRDPRWGRSEECYGEDPVLCARLAKAAVEGCQGAGVPVVAKHFCAQGETTGGVNASAARIGERELREIHLPPMQACCDAGVQGVMAAYNEIDGVYCHGNPWLLKTVLREEMGFAGAVMADGCALDRLDNLTGSSPASGALGLSSGVDISLWDQAFAHLEEAVEQGLVSQEAVDQAALRVLEQKFALGLFDHPYLDEKEPEIFKVGAYPQSLELARQGAVLLKNEGLLPLQAQGKKIALIGPNAHELYNQLGDYTPQQPEGAGVTLLEGLQALLGEQIPYALGCPVCGADDSGIPQAVELAKESDLVILAVGGSSSRFAGAAFDTNGAAILDGPVQMDCGEGVDCSTLRLPGCQEELCRQVLATGTPVAAVVIAGRPYAIPQLAEKAQALVYSFYPGPWGGQALAEVLLGEVNPSGRLPASLPRSVGQLPCYYNSKSSYAALRYCDQEPSALFPFGYGLSYTSFQAGQVLFPQPLSRKALRAGERAQLRFTLGNTGDRPGWAVPQLYVHDVAASTVRRVKELKDFQKVCLQPGEEREVTLSLGWEDLALWNAAMERTVEPGEFTLFLEEGGKELARGTLTVLP</sequence>
<dbReference type="InterPro" id="IPR013783">
    <property type="entry name" value="Ig-like_fold"/>
</dbReference>
<dbReference type="InterPro" id="IPR002772">
    <property type="entry name" value="Glyco_hydro_3_C"/>
</dbReference>
<dbReference type="SMART" id="SM01217">
    <property type="entry name" value="Fn3_like"/>
    <property type="match status" value="1"/>
</dbReference>
<dbReference type="InterPro" id="IPR036881">
    <property type="entry name" value="Glyco_hydro_3_C_sf"/>
</dbReference>
<dbReference type="PRINTS" id="PR00133">
    <property type="entry name" value="GLHYDRLASE3"/>
</dbReference>
<dbReference type="InterPro" id="IPR026891">
    <property type="entry name" value="Fn3-like"/>
</dbReference>
<name>A0A9D2C0H7_9FIRM</name>
<proteinExistence type="predicted"/>
<dbReference type="GO" id="GO:0009251">
    <property type="term" value="P:glucan catabolic process"/>
    <property type="evidence" value="ECO:0007669"/>
    <property type="project" value="TreeGrafter"/>
</dbReference>
<keyword evidence="1 3" id="KW-0378">Hydrolase</keyword>
<dbReference type="InterPro" id="IPR036962">
    <property type="entry name" value="Glyco_hydro_3_N_sf"/>
</dbReference>
<dbReference type="Pfam" id="PF01915">
    <property type="entry name" value="Glyco_hydro_3_C"/>
    <property type="match status" value="1"/>
</dbReference>
<protein>
    <submittedName>
        <fullName evidence="3">Glycoside hydrolase family 3 C-terminal domain-containing protein</fullName>
    </submittedName>
</protein>
<dbReference type="Pfam" id="PF00933">
    <property type="entry name" value="Glyco_hydro_3"/>
    <property type="match status" value="1"/>
</dbReference>
<organism evidence="3 4">
    <name type="scientific">Candidatus Acutalibacter pullistercoris</name>
    <dbReference type="NCBI Taxonomy" id="2838418"/>
    <lineage>
        <taxon>Bacteria</taxon>
        <taxon>Bacillati</taxon>
        <taxon>Bacillota</taxon>
        <taxon>Clostridia</taxon>
        <taxon>Eubacteriales</taxon>
        <taxon>Acutalibacteraceae</taxon>
        <taxon>Acutalibacter</taxon>
    </lineage>
</organism>
<dbReference type="Proteomes" id="UP000823915">
    <property type="component" value="Unassembled WGS sequence"/>
</dbReference>
<dbReference type="GO" id="GO:0008422">
    <property type="term" value="F:beta-glucosidase activity"/>
    <property type="evidence" value="ECO:0007669"/>
    <property type="project" value="TreeGrafter"/>
</dbReference>
<dbReference type="Pfam" id="PF14310">
    <property type="entry name" value="Fn3-like"/>
    <property type="match status" value="1"/>
</dbReference>
<evidence type="ECO:0000313" key="3">
    <source>
        <dbReference type="EMBL" id="HIY26036.1"/>
    </source>
</evidence>
<dbReference type="Gene3D" id="3.40.50.1700">
    <property type="entry name" value="Glycoside hydrolase family 3 C-terminal domain"/>
    <property type="match status" value="1"/>
</dbReference>
<accession>A0A9D2C0H7</accession>
<dbReference type="InterPro" id="IPR017853">
    <property type="entry name" value="GH"/>
</dbReference>
<dbReference type="Gene3D" id="3.20.20.300">
    <property type="entry name" value="Glycoside hydrolase, family 3, N-terminal domain"/>
    <property type="match status" value="1"/>
</dbReference>
<reference evidence="3" key="1">
    <citation type="journal article" date="2021" name="PeerJ">
        <title>Extensive microbial diversity within the chicken gut microbiome revealed by metagenomics and culture.</title>
        <authorList>
            <person name="Gilroy R."/>
            <person name="Ravi A."/>
            <person name="Getino M."/>
            <person name="Pursley I."/>
            <person name="Horton D.L."/>
            <person name="Alikhan N.F."/>
            <person name="Baker D."/>
            <person name="Gharbi K."/>
            <person name="Hall N."/>
            <person name="Watson M."/>
            <person name="Adriaenssens E.M."/>
            <person name="Foster-Nyarko E."/>
            <person name="Jarju S."/>
            <person name="Secka A."/>
            <person name="Antonio M."/>
            <person name="Oren A."/>
            <person name="Chaudhuri R.R."/>
            <person name="La Ragione R."/>
            <person name="Hildebrand F."/>
            <person name="Pallen M.J."/>
        </authorList>
    </citation>
    <scope>NUCLEOTIDE SEQUENCE</scope>
    <source>
        <strain evidence="3">1282</strain>
    </source>
</reference>
<evidence type="ECO:0000256" key="1">
    <source>
        <dbReference type="ARBA" id="ARBA00022801"/>
    </source>
</evidence>
<dbReference type="SUPFAM" id="SSF51445">
    <property type="entry name" value="(Trans)glycosidases"/>
    <property type="match status" value="1"/>
</dbReference>
<dbReference type="PANTHER" id="PTHR30620">
    <property type="entry name" value="PERIPLASMIC BETA-GLUCOSIDASE-RELATED"/>
    <property type="match status" value="1"/>
</dbReference>
<dbReference type="InterPro" id="IPR001764">
    <property type="entry name" value="Glyco_hydro_3_N"/>
</dbReference>
<evidence type="ECO:0000313" key="4">
    <source>
        <dbReference type="Proteomes" id="UP000823915"/>
    </source>
</evidence>